<proteinExistence type="predicted"/>
<gene>
    <name evidence="2" type="ORF">CHU32_03560</name>
    <name evidence="1" type="ORF">CHU33_19845</name>
</gene>
<dbReference type="OrthoDB" id="6521172at2"/>
<evidence type="ECO:0000313" key="3">
    <source>
        <dbReference type="Proteomes" id="UP000237073"/>
    </source>
</evidence>
<protein>
    <submittedName>
        <fullName evidence="2">Uncharacterized protein</fullName>
    </submittedName>
</protein>
<dbReference type="RefSeq" id="WP_103677794.1">
    <property type="nucleotide sequence ID" value="NZ_PQGD01000002.1"/>
</dbReference>
<dbReference type="EMBL" id="PQGE01000020">
    <property type="protein sequence ID" value="POP42324.1"/>
    <property type="molecule type" value="Genomic_DNA"/>
</dbReference>
<dbReference type="EMBL" id="PQGD01000002">
    <property type="protein sequence ID" value="POP50513.1"/>
    <property type="molecule type" value="Genomic_DNA"/>
</dbReference>
<dbReference type="AlphaFoldDB" id="A0A2P5GVE1"/>
<accession>A0A2P5GVE1</accession>
<evidence type="ECO:0000313" key="4">
    <source>
        <dbReference type="Proteomes" id="UP000247005"/>
    </source>
</evidence>
<keyword evidence="3" id="KW-1185">Reference proteome</keyword>
<dbReference type="Proteomes" id="UP000237073">
    <property type="component" value="Unassembled WGS sequence"/>
</dbReference>
<evidence type="ECO:0000313" key="2">
    <source>
        <dbReference type="EMBL" id="POP50513.1"/>
    </source>
</evidence>
<organism evidence="2 4">
    <name type="scientific">Superficieibacter electus</name>
    <dbReference type="NCBI Taxonomy" id="2022662"/>
    <lineage>
        <taxon>Bacteria</taxon>
        <taxon>Pseudomonadati</taxon>
        <taxon>Pseudomonadota</taxon>
        <taxon>Gammaproteobacteria</taxon>
        <taxon>Enterobacterales</taxon>
        <taxon>Enterobacteriaceae</taxon>
        <taxon>Superficieibacter</taxon>
    </lineage>
</organism>
<name>A0A2P5GVE1_9ENTR</name>
<comment type="caution">
    <text evidence="2">The sequence shown here is derived from an EMBL/GenBank/DDBJ whole genome shotgun (WGS) entry which is preliminary data.</text>
</comment>
<sequence length="147" mass="16406">MAELIQPKEFQVIDQDGNERNYIISKFPAIEGREIVCKYPLSAMPKMGDYAVNEETMLKLMSFVAVDINGTPLRLTTRALVNNHCPDWEALGKIEMAMMEYNVSFFAKGRSLLFSGGLKAKLLPWITKMSTALSAQLSQKGGPRSTN</sequence>
<reference evidence="3 4" key="1">
    <citation type="submission" date="2018-01" db="EMBL/GenBank/DDBJ databases">
        <title>Superficieibacter electus gen. nov., sp. nov., an extended-spectrum beta-lactamase possessing member of the Enterobacteriaceae family, isolated from intensive care unit surfaces.</title>
        <authorList>
            <person name="Potter R.F."/>
            <person name="D'Souza A.W."/>
        </authorList>
    </citation>
    <scope>NUCLEOTIDE SEQUENCE [LARGE SCALE GENOMIC DNA]</scope>
    <source>
        <strain evidence="2 4">BP-1</strain>
        <strain evidence="1 3">BP-2</strain>
    </source>
</reference>
<dbReference type="Proteomes" id="UP000247005">
    <property type="component" value="Unassembled WGS sequence"/>
</dbReference>
<evidence type="ECO:0000313" key="1">
    <source>
        <dbReference type="EMBL" id="POP42324.1"/>
    </source>
</evidence>